<feature type="region of interest" description="Disordered" evidence="1">
    <location>
        <begin position="1"/>
        <end position="28"/>
    </location>
</feature>
<dbReference type="PANTHER" id="PTHR46889">
    <property type="entry name" value="TRANSPOSASE INSF FOR INSERTION SEQUENCE IS3B-RELATED"/>
    <property type="match status" value="1"/>
</dbReference>
<sequence length="93" mass="10746">MDLCPGTYYGRKRRPPSAVRRPPSARAQRDAVLIKQITDVHQASHGTYGAYRVHKQLRRQGVQVARCTVERLMRARGLQGVHRRDRRRTTTPD</sequence>
<dbReference type="RefSeq" id="WP_168444598.1">
    <property type="nucleotide sequence ID" value="NZ_JAAXPI010000011.1"/>
</dbReference>
<dbReference type="EMBL" id="JAAXPI010000011">
    <property type="protein sequence ID" value="NKZ04251.1"/>
    <property type="molecule type" value="Genomic_DNA"/>
</dbReference>
<keyword evidence="4" id="KW-1185">Reference proteome</keyword>
<evidence type="ECO:0000259" key="2">
    <source>
        <dbReference type="Pfam" id="PF13276"/>
    </source>
</evidence>
<dbReference type="AlphaFoldDB" id="A0A846YVZ1"/>
<accession>A0A846YVZ1</accession>
<protein>
    <submittedName>
        <fullName evidence="3">IS3 family transposase</fullName>
    </submittedName>
</protein>
<proteinExistence type="predicted"/>
<feature type="compositionally biased region" description="Low complexity" evidence="1">
    <location>
        <begin position="16"/>
        <end position="26"/>
    </location>
</feature>
<dbReference type="PANTHER" id="PTHR46889:SF4">
    <property type="entry name" value="TRANSPOSASE INSO FOR INSERTION SEQUENCE ELEMENT IS911B-RELATED"/>
    <property type="match status" value="1"/>
</dbReference>
<evidence type="ECO:0000313" key="4">
    <source>
        <dbReference type="Proteomes" id="UP000579250"/>
    </source>
</evidence>
<organism evidence="3 4">
    <name type="scientific">Actinomadura latina</name>
    <dbReference type="NCBI Taxonomy" id="163603"/>
    <lineage>
        <taxon>Bacteria</taxon>
        <taxon>Bacillati</taxon>
        <taxon>Actinomycetota</taxon>
        <taxon>Actinomycetes</taxon>
        <taxon>Streptosporangiales</taxon>
        <taxon>Thermomonosporaceae</taxon>
        <taxon>Actinomadura</taxon>
    </lineage>
</organism>
<name>A0A846YVZ1_9ACTN</name>
<dbReference type="InterPro" id="IPR050900">
    <property type="entry name" value="Transposase_IS3/IS150/IS904"/>
</dbReference>
<dbReference type="InterPro" id="IPR025948">
    <property type="entry name" value="HTH-like_dom"/>
</dbReference>
<reference evidence="3 4" key="1">
    <citation type="submission" date="2020-04" db="EMBL/GenBank/DDBJ databases">
        <title>MicrobeNet Type strains.</title>
        <authorList>
            <person name="Nicholson A.C."/>
        </authorList>
    </citation>
    <scope>NUCLEOTIDE SEQUENCE [LARGE SCALE GENOMIC DNA]</scope>
    <source>
        <strain evidence="3 4">ATCC BAA-277</strain>
    </source>
</reference>
<comment type="caution">
    <text evidence="3">The sequence shown here is derived from an EMBL/GenBank/DDBJ whole genome shotgun (WGS) entry which is preliminary data.</text>
</comment>
<dbReference type="Pfam" id="PF13276">
    <property type="entry name" value="HTH_21"/>
    <property type="match status" value="1"/>
</dbReference>
<evidence type="ECO:0000256" key="1">
    <source>
        <dbReference type="SAM" id="MobiDB-lite"/>
    </source>
</evidence>
<feature type="domain" description="HTH-like" evidence="2">
    <location>
        <begin position="29"/>
        <end position="85"/>
    </location>
</feature>
<dbReference type="Proteomes" id="UP000579250">
    <property type="component" value="Unassembled WGS sequence"/>
</dbReference>
<gene>
    <name evidence="3" type="ORF">HGB48_10865</name>
</gene>
<evidence type="ECO:0000313" key="3">
    <source>
        <dbReference type="EMBL" id="NKZ04251.1"/>
    </source>
</evidence>